<protein>
    <submittedName>
        <fullName evidence="1">Uncharacterized protein</fullName>
    </submittedName>
</protein>
<sequence length="83" mass="9193">MEFIYIHIYINVYIYSCLENNSMPTVMKGSGFIIIWGCSAASVRGNIAQMKGKCTKYQQILNANVKAFHVGLCVLMCSQCSGS</sequence>
<dbReference type="Bgee" id="ENSAMXG00000038644">
    <property type="expression patterns" value="Expressed in mesonephros and 4 other cell types or tissues"/>
</dbReference>
<dbReference type="AlphaFoldDB" id="A0A3B1JZV2"/>
<proteinExistence type="predicted"/>
<reference evidence="1" key="4">
    <citation type="submission" date="2025-09" db="UniProtKB">
        <authorList>
            <consortium name="Ensembl"/>
        </authorList>
    </citation>
    <scope>IDENTIFICATION</scope>
</reference>
<reference evidence="1" key="3">
    <citation type="submission" date="2025-08" db="UniProtKB">
        <authorList>
            <consortium name="Ensembl"/>
        </authorList>
    </citation>
    <scope>IDENTIFICATION</scope>
</reference>
<accession>A0A3B1JZV2</accession>
<reference evidence="2" key="1">
    <citation type="submission" date="2013-03" db="EMBL/GenBank/DDBJ databases">
        <authorList>
            <person name="Jeffery W."/>
            <person name="Warren W."/>
            <person name="Wilson R.K."/>
        </authorList>
    </citation>
    <scope>NUCLEOTIDE SEQUENCE</scope>
    <source>
        <strain evidence="2">female</strain>
    </source>
</reference>
<keyword evidence="2" id="KW-1185">Reference proteome</keyword>
<dbReference type="Ensembl" id="ENSAMXT00000040317.1">
    <property type="protein sequence ID" value="ENSAMXP00000047937.1"/>
    <property type="gene ID" value="ENSAMXG00000038644.1"/>
</dbReference>
<dbReference type="Proteomes" id="UP000018467">
    <property type="component" value="Unassembled WGS sequence"/>
</dbReference>
<evidence type="ECO:0000313" key="1">
    <source>
        <dbReference type="Ensembl" id="ENSAMXP00000047937.1"/>
    </source>
</evidence>
<name>A0A3B1JZV2_ASTMX</name>
<dbReference type="InParanoid" id="A0A3B1JZV2"/>
<organism evidence="1 2">
    <name type="scientific">Astyanax mexicanus</name>
    <name type="common">Blind cave fish</name>
    <name type="synonym">Astyanax fasciatus mexicanus</name>
    <dbReference type="NCBI Taxonomy" id="7994"/>
    <lineage>
        <taxon>Eukaryota</taxon>
        <taxon>Metazoa</taxon>
        <taxon>Chordata</taxon>
        <taxon>Craniata</taxon>
        <taxon>Vertebrata</taxon>
        <taxon>Euteleostomi</taxon>
        <taxon>Actinopterygii</taxon>
        <taxon>Neopterygii</taxon>
        <taxon>Teleostei</taxon>
        <taxon>Ostariophysi</taxon>
        <taxon>Characiformes</taxon>
        <taxon>Characoidei</taxon>
        <taxon>Acestrorhamphidae</taxon>
        <taxon>Acestrorhamphinae</taxon>
        <taxon>Astyanax</taxon>
    </lineage>
</organism>
<reference evidence="2" key="2">
    <citation type="journal article" date="2014" name="Nat. Commun.">
        <title>The cavefish genome reveals candidate genes for eye loss.</title>
        <authorList>
            <person name="McGaugh S.E."/>
            <person name="Gross J.B."/>
            <person name="Aken B."/>
            <person name="Blin M."/>
            <person name="Borowsky R."/>
            <person name="Chalopin D."/>
            <person name="Hinaux H."/>
            <person name="Jeffery W.R."/>
            <person name="Keene A."/>
            <person name="Ma L."/>
            <person name="Minx P."/>
            <person name="Murphy D."/>
            <person name="O'Quin K.E."/>
            <person name="Retaux S."/>
            <person name="Rohner N."/>
            <person name="Searle S.M."/>
            <person name="Stahl B.A."/>
            <person name="Tabin C."/>
            <person name="Volff J.N."/>
            <person name="Yoshizawa M."/>
            <person name="Warren W.C."/>
        </authorList>
    </citation>
    <scope>NUCLEOTIDE SEQUENCE [LARGE SCALE GENOMIC DNA]</scope>
    <source>
        <strain evidence="2">female</strain>
    </source>
</reference>
<evidence type="ECO:0000313" key="2">
    <source>
        <dbReference type="Proteomes" id="UP000018467"/>
    </source>
</evidence>